<organism evidence="1 2">
    <name type="scientific">Daphnia magna</name>
    <dbReference type="NCBI Taxonomy" id="35525"/>
    <lineage>
        <taxon>Eukaryota</taxon>
        <taxon>Metazoa</taxon>
        <taxon>Ecdysozoa</taxon>
        <taxon>Arthropoda</taxon>
        <taxon>Crustacea</taxon>
        <taxon>Branchiopoda</taxon>
        <taxon>Diplostraca</taxon>
        <taxon>Cladocera</taxon>
        <taxon>Anomopoda</taxon>
        <taxon>Daphniidae</taxon>
        <taxon>Daphnia</taxon>
    </lineage>
</organism>
<proteinExistence type="predicted"/>
<gene>
    <name evidence="1" type="ORF">OUZ56_026989</name>
</gene>
<dbReference type="Proteomes" id="UP001234178">
    <property type="component" value="Unassembled WGS sequence"/>
</dbReference>
<evidence type="ECO:0000313" key="2">
    <source>
        <dbReference type="Proteomes" id="UP001234178"/>
    </source>
</evidence>
<name>A0ABQ9ZNH5_9CRUS</name>
<keyword evidence="2" id="KW-1185">Reference proteome</keyword>
<dbReference type="EMBL" id="JAOYFB010000004">
    <property type="protein sequence ID" value="KAK4014466.1"/>
    <property type="molecule type" value="Genomic_DNA"/>
</dbReference>
<comment type="caution">
    <text evidence="1">The sequence shown here is derived from an EMBL/GenBank/DDBJ whole genome shotgun (WGS) entry which is preliminary data.</text>
</comment>
<sequence>MPRWIVTRRPLNGTPSISSLTVCFIITSTPEIVGNCVFALHLYYPHAIFTLLHYLHGKPGVIFYHPGKRVLEIDDF</sequence>
<accession>A0ABQ9ZNH5</accession>
<reference evidence="1 2" key="1">
    <citation type="journal article" date="2023" name="Nucleic Acids Res.">
        <title>The hologenome of Daphnia magna reveals possible DNA methylation and microbiome-mediated evolution of the host genome.</title>
        <authorList>
            <person name="Chaturvedi A."/>
            <person name="Li X."/>
            <person name="Dhandapani V."/>
            <person name="Marshall H."/>
            <person name="Kissane S."/>
            <person name="Cuenca-Cambronero M."/>
            <person name="Asole G."/>
            <person name="Calvet F."/>
            <person name="Ruiz-Romero M."/>
            <person name="Marangio P."/>
            <person name="Guigo R."/>
            <person name="Rago D."/>
            <person name="Mirbahai L."/>
            <person name="Eastwood N."/>
            <person name="Colbourne J.K."/>
            <person name="Zhou J."/>
            <person name="Mallon E."/>
            <person name="Orsini L."/>
        </authorList>
    </citation>
    <scope>NUCLEOTIDE SEQUENCE [LARGE SCALE GENOMIC DNA]</scope>
    <source>
        <strain evidence="1">LRV0_1</strain>
    </source>
</reference>
<protein>
    <submittedName>
        <fullName evidence="1">Uncharacterized protein</fullName>
    </submittedName>
</protein>
<evidence type="ECO:0000313" key="1">
    <source>
        <dbReference type="EMBL" id="KAK4014466.1"/>
    </source>
</evidence>